<comment type="caution">
    <text evidence="2">The sequence shown here is derived from an EMBL/GenBank/DDBJ whole genome shotgun (WGS) entry which is preliminary data.</text>
</comment>
<reference evidence="2 3" key="1">
    <citation type="submission" date="2019-10" db="EMBL/GenBank/DDBJ databases">
        <authorList>
            <person name="Palmer J.M."/>
        </authorList>
    </citation>
    <scope>NUCLEOTIDE SEQUENCE [LARGE SCALE GENOMIC DNA]</scope>
    <source>
        <strain evidence="2 3">TWF696</strain>
    </source>
</reference>
<feature type="chain" id="PRO_5043889010" evidence="1">
    <location>
        <begin position="20"/>
        <end position="106"/>
    </location>
</feature>
<keyword evidence="1" id="KW-0732">Signal</keyword>
<evidence type="ECO:0000313" key="3">
    <source>
        <dbReference type="Proteomes" id="UP001375240"/>
    </source>
</evidence>
<feature type="signal peptide" evidence="1">
    <location>
        <begin position="1"/>
        <end position="19"/>
    </location>
</feature>
<name>A0AAV9UQF6_9PEZI</name>
<keyword evidence="3" id="KW-1185">Reference proteome</keyword>
<organism evidence="2 3">
    <name type="scientific">Orbilia brochopaga</name>
    <dbReference type="NCBI Taxonomy" id="3140254"/>
    <lineage>
        <taxon>Eukaryota</taxon>
        <taxon>Fungi</taxon>
        <taxon>Dikarya</taxon>
        <taxon>Ascomycota</taxon>
        <taxon>Pezizomycotina</taxon>
        <taxon>Orbiliomycetes</taxon>
        <taxon>Orbiliales</taxon>
        <taxon>Orbiliaceae</taxon>
        <taxon>Orbilia</taxon>
    </lineage>
</organism>
<gene>
    <name evidence="2" type="ORF">TWF696_006716</name>
</gene>
<dbReference type="AlphaFoldDB" id="A0AAV9UQF6"/>
<dbReference type="Proteomes" id="UP001375240">
    <property type="component" value="Unassembled WGS sequence"/>
</dbReference>
<sequence>MKVTILPLCVLSASALAAAIPITATPEASVPATWELPGLASIGSGRDLRTGHIEVKREASPQDPPIDMHPPPEALDKVITSYTEFWKGVAKTLNIPEFLNMFFGGK</sequence>
<evidence type="ECO:0000313" key="2">
    <source>
        <dbReference type="EMBL" id="KAK6346594.1"/>
    </source>
</evidence>
<dbReference type="EMBL" id="JAVHNQ010000005">
    <property type="protein sequence ID" value="KAK6346594.1"/>
    <property type="molecule type" value="Genomic_DNA"/>
</dbReference>
<accession>A0AAV9UQF6</accession>
<protein>
    <submittedName>
        <fullName evidence="2">Uncharacterized protein</fullName>
    </submittedName>
</protein>
<evidence type="ECO:0000256" key="1">
    <source>
        <dbReference type="SAM" id="SignalP"/>
    </source>
</evidence>
<proteinExistence type="predicted"/>